<evidence type="ECO:0000313" key="3">
    <source>
        <dbReference type="EMBL" id="SVA08472.1"/>
    </source>
</evidence>
<dbReference type="Gene3D" id="3.10.129.10">
    <property type="entry name" value="Hotdog Thioesterase"/>
    <property type="match status" value="1"/>
</dbReference>
<feature type="domain" description="FAS1-like dehydratase" evidence="2">
    <location>
        <begin position="4"/>
        <end position="67"/>
    </location>
</feature>
<feature type="domain" description="FAS1-like dehydratase" evidence="2">
    <location>
        <begin position="96"/>
        <end position="155"/>
    </location>
</feature>
<feature type="compositionally biased region" description="Gly residues" evidence="1">
    <location>
        <begin position="65"/>
        <end position="76"/>
    </location>
</feature>
<evidence type="ECO:0000259" key="2">
    <source>
        <dbReference type="Pfam" id="PF13452"/>
    </source>
</evidence>
<dbReference type="AlphaFoldDB" id="A0A381SWU9"/>
<organism evidence="3">
    <name type="scientific">marine metagenome</name>
    <dbReference type="NCBI Taxonomy" id="408172"/>
    <lineage>
        <taxon>unclassified sequences</taxon>
        <taxon>metagenomes</taxon>
        <taxon>ecological metagenomes</taxon>
    </lineage>
</organism>
<dbReference type="SUPFAM" id="SSF54637">
    <property type="entry name" value="Thioesterase/thiol ester dehydrase-isomerase"/>
    <property type="match status" value="1"/>
</dbReference>
<reference evidence="3" key="1">
    <citation type="submission" date="2018-05" db="EMBL/GenBank/DDBJ databases">
        <authorList>
            <person name="Lanie J.A."/>
            <person name="Ng W.-L."/>
            <person name="Kazmierczak K.M."/>
            <person name="Andrzejewski T.M."/>
            <person name="Davidsen T.M."/>
            <person name="Wayne K.J."/>
            <person name="Tettelin H."/>
            <person name="Glass J.I."/>
            <person name="Rusch D."/>
            <person name="Podicherti R."/>
            <person name="Tsui H.-C.T."/>
            <person name="Winkler M.E."/>
        </authorList>
    </citation>
    <scope>NUCLEOTIDE SEQUENCE</scope>
</reference>
<proteinExistence type="predicted"/>
<protein>
    <recommendedName>
        <fullName evidence="2">FAS1-like dehydratase domain-containing protein</fullName>
    </recommendedName>
</protein>
<accession>A0A381SWU9</accession>
<dbReference type="InterPro" id="IPR039569">
    <property type="entry name" value="FAS1-like_DH_region"/>
</dbReference>
<sequence length="170" mass="18209">MAVGKFPIEASHIMMFARSIGDDNQIYYDEDYAKGGEAGGIIAPPTFVQASAQFDPDYGLRPKIGGDGWFGSGGKPTGVKPREDSAGNTSDSGGGGGLHAEQRYIYHRHPKVGDVLTTTNKPGKSWEKEGKRSGKLVFSESITEYRDQDGELVVTAIGTGVRTERPVDQG</sequence>
<name>A0A381SWU9_9ZZZZ</name>
<dbReference type="EMBL" id="UINC01003692">
    <property type="protein sequence ID" value="SVA08472.1"/>
    <property type="molecule type" value="Genomic_DNA"/>
</dbReference>
<feature type="region of interest" description="Disordered" evidence="1">
    <location>
        <begin position="65"/>
        <end position="132"/>
    </location>
</feature>
<evidence type="ECO:0000256" key="1">
    <source>
        <dbReference type="SAM" id="MobiDB-lite"/>
    </source>
</evidence>
<dbReference type="InterPro" id="IPR029069">
    <property type="entry name" value="HotDog_dom_sf"/>
</dbReference>
<gene>
    <name evidence="3" type="ORF">METZ01_LOCUS61326</name>
</gene>
<dbReference type="CDD" id="cd03441">
    <property type="entry name" value="R_hydratase_like"/>
    <property type="match status" value="1"/>
</dbReference>
<dbReference type="Pfam" id="PF13452">
    <property type="entry name" value="FAS1_DH_region"/>
    <property type="match status" value="2"/>
</dbReference>